<evidence type="ECO:0000256" key="7">
    <source>
        <dbReference type="ARBA" id="ARBA00023053"/>
    </source>
</evidence>
<dbReference type="GO" id="GO:0007271">
    <property type="term" value="P:synaptic transmission, cholinergic"/>
    <property type="evidence" value="ECO:0007669"/>
    <property type="project" value="TreeGrafter"/>
</dbReference>
<comment type="catalytic activity">
    <reaction evidence="13">
        <text>choline(out) + n Na(+)(out) = choline(in) + n Na(+)(in)</text>
        <dbReference type="Rhea" id="RHEA:76443"/>
        <dbReference type="ChEBI" id="CHEBI:15354"/>
        <dbReference type="ChEBI" id="CHEBI:29101"/>
    </reaction>
</comment>
<keyword evidence="9 19" id="KW-0472">Membrane</keyword>
<dbReference type="GO" id="GO:0007274">
    <property type="term" value="P:neuromuscular synaptic transmission"/>
    <property type="evidence" value="ECO:0007669"/>
    <property type="project" value="TreeGrafter"/>
</dbReference>
<feature type="transmembrane region" description="Helical" evidence="19">
    <location>
        <begin position="68"/>
        <end position="87"/>
    </location>
</feature>
<evidence type="ECO:0000256" key="9">
    <source>
        <dbReference type="ARBA" id="ARBA00023136"/>
    </source>
</evidence>
<dbReference type="EMBL" id="JAUCMX010000006">
    <property type="protein sequence ID" value="KAK3543480.1"/>
    <property type="molecule type" value="Genomic_DNA"/>
</dbReference>
<feature type="transmembrane region" description="Helical" evidence="19">
    <location>
        <begin position="337"/>
        <end position="363"/>
    </location>
</feature>
<keyword evidence="7" id="KW-0915">Sodium</keyword>
<dbReference type="InterPro" id="IPR001734">
    <property type="entry name" value="Na/solute_symporter"/>
</dbReference>
<feature type="transmembrane region" description="Helical" evidence="19">
    <location>
        <begin position="180"/>
        <end position="201"/>
    </location>
</feature>
<dbReference type="Pfam" id="PF00078">
    <property type="entry name" value="RVT_1"/>
    <property type="match status" value="1"/>
</dbReference>
<evidence type="ECO:0000313" key="21">
    <source>
        <dbReference type="EMBL" id="KAK3543480.1"/>
    </source>
</evidence>
<keyword evidence="4" id="KW-0769">Symport</keyword>
<feature type="transmembrane region" description="Helical" evidence="19">
    <location>
        <begin position="288"/>
        <end position="317"/>
    </location>
</feature>
<organism evidence="21 22">
    <name type="scientific">Hemibagrus guttatus</name>
    <dbReference type="NCBI Taxonomy" id="175788"/>
    <lineage>
        <taxon>Eukaryota</taxon>
        <taxon>Metazoa</taxon>
        <taxon>Chordata</taxon>
        <taxon>Craniata</taxon>
        <taxon>Vertebrata</taxon>
        <taxon>Euteleostomi</taxon>
        <taxon>Actinopterygii</taxon>
        <taxon>Neopterygii</taxon>
        <taxon>Teleostei</taxon>
        <taxon>Ostariophysi</taxon>
        <taxon>Siluriformes</taxon>
        <taxon>Bagridae</taxon>
        <taxon>Hemibagrus</taxon>
    </lineage>
</organism>
<dbReference type="InterPro" id="IPR038377">
    <property type="entry name" value="Na/Glc_symporter_sf"/>
</dbReference>
<feature type="transmembrane region" description="Helical" evidence="19">
    <location>
        <begin position="644"/>
        <end position="664"/>
    </location>
</feature>
<evidence type="ECO:0000256" key="11">
    <source>
        <dbReference type="ARBA" id="ARBA00023201"/>
    </source>
</evidence>
<dbReference type="PANTHER" id="PTHR45897">
    <property type="entry name" value="HIGH-AFFINITY CHOLINE TRANSPORTER 1"/>
    <property type="match status" value="1"/>
</dbReference>
<evidence type="ECO:0000313" key="22">
    <source>
        <dbReference type="Proteomes" id="UP001274896"/>
    </source>
</evidence>
<dbReference type="GO" id="GO:0008292">
    <property type="term" value="P:acetylcholine biosynthetic process"/>
    <property type="evidence" value="ECO:0007669"/>
    <property type="project" value="TreeGrafter"/>
</dbReference>
<evidence type="ECO:0000256" key="8">
    <source>
        <dbReference type="ARBA" id="ARBA00023065"/>
    </source>
</evidence>
<dbReference type="FunFam" id="1.20.1730.10:FF:000008">
    <property type="entry name" value="High affinity choline transporter 1"/>
    <property type="match status" value="1"/>
</dbReference>
<feature type="transmembrane region" description="Helical" evidence="19">
    <location>
        <begin position="670"/>
        <end position="692"/>
    </location>
</feature>
<dbReference type="InterPro" id="IPR000477">
    <property type="entry name" value="RT_dom"/>
</dbReference>
<dbReference type="GO" id="GO:0042734">
    <property type="term" value="C:presynaptic membrane"/>
    <property type="evidence" value="ECO:0007669"/>
    <property type="project" value="UniProtKB-SubCell"/>
</dbReference>
<keyword evidence="11" id="KW-0739">Sodium transport</keyword>
<evidence type="ECO:0000256" key="1">
    <source>
        <dbReference type="ARBA" id="ARBA00006434"/>
    </source>
</evidence>
<comment type="similarity">
    <text evidence="1">Belongs to the sodium:solute symporter (SSF) (TC 2.A.21) family.</text>
</comment>
<comment type="caution">
    <text evidence="21">The sequence shown here is derived from an EMBL/GenBank/DDBJ whole genome shotgun (WGS) entry which is preliminary data.</text>
</comment>
<dbReference type="SUPFAM" id="SSF56672">
    <property type="entry name" value="DNA/RNA polymerases"/>
    <property type="match status" value="1"/>
</dbReference>
<keyword evidence="22" id="KW-1185">Reference proteome</keyword>
<evidence type="ECO:0000256" key="5">
    <source>
        <dbReference type="ARBA" id="ARBA00022979"/>
    </source>
</evidence>
<accession>A0AAE0V8X8</accession>
<evidence type="ECO:0000256" key="2">
    <source>
        <dbReference type="ARBA" id="ARBA00022448"/>
    </source>
</evidence>
<dbReference type="GO" id="GO:0005307">
    <property type="term" value="F:choline:sodium symporter activity"/>
    <property type="evidence" value="ECO:0007669"/>
    <property type="project" value="TreeGrafter"/>
</dbReference>
<evidence type="ECO:0000256" key="15">
    <source>
        <dbReference type="ARBA" id="ARBA00065855"/>
    </source>
</evidence>
<comment type="subcellular location">
    <subcellularLocation>
        <location evidence="12">Presynaptic cell membrane</location>
        <topology evidence="12">Multi-pass membrane protein</topology>
    </subcellularLocation>
</comment>
<evidence type="ECO:0000256" key="13">
    <source>
        <dbReference type="ARBA" id="ARBA00052778"/>
    </source>
</evidence>
<keyword evidence="8" id="KW-0406">Ion transport</keyword>
<keyword evidence="2" id="KW-0813">Transport</keyword>
<dbReference type="GO" id="GO:0030424">
    <property type="term" value="C:axon"/>
    <property type="evidence" value="ECO:0007669"/>
    <property type="project" value="TreeGrafter"/>
</dbReference>
<evidence type="ECO:0000256" key="16">
    <source>
        <dbReference type="ARBA" id="ARBA00067128"/>
    </source>
</evidence>
<keyword evidence="6 19" id="KW-1133">Transmembrane helix</keyword>
<feature type="transmembrane region" description="Helical" evidence="19">
    <location>
        <begin position="256"/>
        <end position="276"/>
    </location>
</feature>
<dbReference type="InterPro" id="IPR043502">
    <property type="entry name" value="DNA/RNA_pol_sf"/>
</dbReference>
<feature type="transmembrane region" description="Helical" evidence="19">
    <location>
        <begin position="107"/>
        <end position="125"/>
    </location>
</feature>
<dbReference type="CDD" id="cd11474">
    <property type="entry name" value="SLC5sbd_CHT"/>
    <property type="match status" value="1"/>
</dbReference>
<dbReference type="Gene3D" id="1.20.1730.10">
    <property type="entry name" value="Sodium/glucose cotransporter"/>
    <property type="match status" value="2"/>
</dbReference>
<keyword evidence="10" id="KW-0325">Glycoprotein</keyword>
<reference evidence="21" key="1">
    <citation type="submission" date="2023-06" db="EMBL/GenBank/DDBJ databases">
        <title>Male Hemibagrus guttatus genome.</title>
        <authorList>
            <person name="Bian C."/>
        </authorList>
    </citation>
    <scope>NUCLEOTIDE SEQUENCE</scope>
    <source>
        <strain evidence="21">Male_cb2023</strain>
        <tissue evidence="21">Muscle</tissue>
    </source>
</reference>
<dbReference type="Proteomes" id="UP001274896">
    <property type="component" value="Unassembled WGS sequence"/>
</dbReference>
<evidence type="ECO:0000256" key="4">
    <source>
        <dbReference type="ARBA" id="ARBA00022847"/>
    </source>
</evidence>
<dbReference type="InterPro" id="IPR052244">
    <property type="entry name" value="Choline_transporter"/>
</dbReference>
<gene>
    <name evidence="21" type="ORF">QTP70_022061</name>
</gene>
<evidence type="ECO:0000256" key="12">
    <source>
        <dbReference type="ARBA" id="ARBA00034107"/>
    </source>
</evidence>
<keyword evidence="5" id="KW-0530">Neurotransmitter biosynthesis</keyword>
<dbReference type="PANTHER" id="PTHR45897:SF2">
    <property type="entry name" value="HIGH AFFINITY CHOLINE TRANSPORTER 1"/>
    <property type="match status" value="1"/>
</dbReference>
<evidence type="ECO:0000259" key="20">
    <source>
        <dbReference type="Pfam" id="PF00078"/>
    </source>
</evidence>
<name>A0AAE0V8X8_9TELE</name>
<protein>
    <recommendedName>
        <fullName evidence="16">High affinity choline transporter 1</fullName>
    </recommendedName>
    <alternativeName>
        <fullName evidence="18">Hemicholinium-3-sensitive choline transporter</fullName>
    </alternativeName>
    <alternativeName>
        <fullName evidence="17">Solute carrier family 5 member 7</fullName>
    </alternativeName>
</protein>
<comment type="subunit">
    <text evidence="15">Homooligomerizes at cell surface. Interacts with SEC14L1; may regulate SLC5A7.</text>
</comment>
<sequence>MDVHMYCCQLLNEVHLNMAIHVGGLVAIALFYLLILCVGIWAAWKNKKSGVGDSTDQSESIMVGGRDIGLFVGGFTMTATWVGGGYINGTAEYVYLPGYGLAWAQAPFGYALSLVVGGLFFAKPMRSKGYVTMLDPFQQLYGKRMGGLLFIPALMGEIFWSAAILSALGATLSVIVDINITMSVIISALIAIFYTLVGGLYSVAYTDVVQLFCIFVGLWMSVPFALANPAVSDISVTAVTNVFQTPWLGKIHSSDGWMWADNFCLLMLGGIPWQVYFQRVLSASSATYAQLLSFLAAFGCLIMALPSILIGAIGASTDWNQTSYGSVPPIEKDESDMILPIVLQHLCPPFISFFGLGAVSAAVMSSADSSILSASSMFARNIYQLAFRQSDRDGRVFTSEESVQRRWKEYFEELMNEENEREKRVEGVNSVEQKVDKIRKDEVRKALKRMKSGKAVGPDDIPVEVWKSLGEAAVEFLASLFNRVLESERMPEEWRRSVLVPIFKNKGDVQSCSNYRGIKLMSHTMKLWERVVETRLRKVVEICEQQYGFMPRKSTTDAIFALRILMEKYRDGQRELHCVFGDLEKAYDRVPREELWYCMRKSGVAEKYVRVVQDMYERSRTVVRCAVGQTEEFKVEASDREIVWVMRITIFVFGALATAMALLTGTVYGLWYLSSDLVYVIIFPQLISVLFIKGTNTYGSVSGYIFGLLLRIGGGEPYLKLPPFIYYPGWYEEEKVHHLTKEVEHVVVQKFPFKTVAMLASLLGNAILSYTAKYLFESGTLSPKYDFLNAVVAKHSKEIMDKTILVSNDIIILSEMAPVKPRTASSFAGTFINTEVLIDEREISLELNNECE</sequence>
<dbReference type="CDD" id="cd01650">
    <property type="entry name" value="RT_nLTR_like"/>
    <property type="match status" value="1"/>
</dbReference>
<evidence type="ECO:0000256" key="14">
    <source>
        <dbReference type="ARBA" id="ARBA00056873"/>
    </source>
</evidence>
<dbReference type="PROSITE" id="PS50283">
    <property type="entry name" value="NA_SOLUT_SYMP_3"/>
    <property type="match status" value="2"/>
</dbReference>
<feature type="transmembrane region" description="Helical" evidence="19">
    <location>
        <begin position="146"/>
        <end position="168"/>
    </location>
</feature>
<dbReference type="GO" id="GO:0030425">
    <property type="term" value="C:dendrite"/>
    <property type="evidence" value="ECO:0007669"/>
    <property type="project" value="TreeGrafter"/>
</dbReference>
<keyword evidence="3 19" id="KW-0812">Transmembrane</keyword>
<evidence type="ECO:0000256" key="3">
    <source>
        <dbReference type="ARBA" id="ARBA00022692"/>
    </source>
</evidence>
<evidence type="ECO:0000256" key="17">
    <source>
        <dbReference type="ARBA" id="ARBA00078602"/>
    </source>
</evidence>
<feature type="domain" description="Reverse transcriptase" evidence="20">
    <location>
        <begin position="508"/>
        <end position="622"/>
    </location>
</feature>
<feature type="transmembrane region" description="Helical" evidence="19">
    <location>
        <begin position="20"/>
        <end position="44"/>
    </location>
</feature>
<evidence type="ECO:0000256" key="10">
    <source>
        <dbReference type="ARBA" id="ARBA00023180"/>
    </source>
</evidence>
<evidence type="ECO:0000256" key="19">
    <source>
        <dbReference type="SAM" id="Phobius"/>
    </source>
</evidence>
<proteinExistence type="inferred from homology"/>
<dbReference type="Pfam" id="PF00474">
    <property type="entry name" value="SSF"/>
    <property type="match status" value="1"/>
</dbReference>
<evidence type="ECO:0000256" key="18">
    <source>
        <dbReference type="ARBA" id="ARBA00083424"/>
    </source>
</evidence>
<feature type="transmembrane region" description="Helical" evidence="19">
    <location>
        <begin position="208"/>
        <end position="226"/>
    </location>
</feature>
<evidence type="ECO:0000256" key="6">
    <source>
        <dbReference type="ARBA" id="ARBA00022989"/>
    </source>
</evidence>
<dbReference type="AlphaFoldDB" id="A0AAE0V8X8"/>
<dbReference type="GO" id="GO:0043204">
    <property type="term" value="C:perikaryon"/>
    <property type="evidence" value="ECO:0007669"/>
    <property type="project" value="TreeGrafter"/>
</dbReference>
<comment type="function">
    <text evidence="14">High-affinity Na(+)-coupled choline transmembrane symporter. Functions as an electrogenic, voltage-dependent transporter with variable charge/choline stoichiometry. Choline uptake and choline-induced current is also Cl(-)-dependent where Cl(-) is likely a regulatory ion rather than cotransported ion. Plays a critical role in acetylcholine (ACh) synthesis by taking up the substrate choline from the synaptic cleft into the presynaptic nerve terminals after neurotransmitter release. SLC5A7/CHT1-mediated choline high-affinity transport in cholinergic neurons is the rate-limiting step for production of ACh, thereby facilitating communication by subsequent action potentials. Localized predominantly in presynaptic terminal intracellular organelles, and translocated to the plasma membrane in active form in response to neuronal activity.</text>
</comment>